<evidence type="ECO:0000313" key="6">
    <source>
        <dbReference type="Proteomes" id="UP000316199"/>
    </source>
</evidence>
<dbReference type="InterPro" id="IPR000182">
    <property type="entry name" value="GNAT_dom"/>
</dbReference>
<dbReference type="Proteomes" id="UP000316199">
    <property type="component" value="Unassembled WGS sequence"/>
</dbReference>
<comment type="caution">
    <text evidence="5">The sequence shown here is derived from an EMBL/GenBank/DDBJ whole genome shotgun (WGS) entry which is preliminary data.</text>
</comment>
<evidence type="ECO:0000313" key="5">
    <source>
        <dbReference type="EMBL" id="RZO75270.1"/>
    </source>
</evidence>
<dbReference type="Pfam" id="PF13302">
    <property type="entry name" value="Acetyltransf_3"/>
    <property type="match status" value="1"/>
</dbReference>
<dbReference type="AlphaFoldDB" id="A0A520RYF2"/>
<dbReference type="PANTHER" id="PTHR43792:SF8">
    <property type="entry name" value="[RIBOSOMAL PROTEIN US5]-ALANINE N-ACETYLTRANSFERASE"/>
    <property type="match status" value="1"/>
</dbReference>
<keyword evidence="1 5" id="KW-0808">Transferase</keyword>
<keyword evidence="2" id="KW-0012">Acyltransferase</keyword>
<dbReference type="EMBL" id="SHAG01000041">
    <property type="protein sequence ID" value="RZO75270.1"/>
    <property type="molecule type" value="Genomic_DNA"/>
</dbReference>
<sequence length="185" mass="21722">MKLVELPLLKTKRLTIKLLEPRDAHLMVAFRITNKIHLREWEPERSEEFYTEKFWLIQSKMTTRQFQNGVSVCLVIMDVKASRILGVCNYTNIVRGTFQACQLGYSIDHAHEGQGIMFEALQAANKYIFDNIKLHRIMAHYIPRNKRSGELLRRLGFVIEGRAESFMKINGMWEEHILTSLINRE</sequence>
<proteinExistence type="inferred from homology"/>
<name>A0A520RYF2_9GAMM</name>
<evidence type="ECO:0000256" key="3">
    <source>
        <dbReference type="ARBA" id="ARBA00038502"/>
    </source>
</evidence>
<dbReference type="SUPFAM" id="SSF55729">
    <property type="entry name" value="Acyl-CoA N-acyltransferases (Nat)"/>
    <property type="match status" value="1"/>
</dbReference>
<evidence type="ECO:0000256" key="2">
    <source>
        <dbReference type="ARBA" id="ARBA00023315"/>
    </source>
</evidence>
<dbReference type="PANTHER" id="PTHR43792">
    <property type="entry name" value="GNAT FAMILY, PUTATIVE (AFU_ORTHOLOGUE AFUA_3G00765)-RELATED-RELATED"/>
    <property type="match status" value="1"/>
</dbReference>
<dbReference type="InterPro" id="IPR016181">
    <property type="entry name" value="Acyl_CoA_acyltransferase"/>
</dbReference>
<dbReference type="Gene3D" id="3.40.630.30">
    <property type="match status" value="1"/>
</dbReference>
<feature type="domain" description="N-acetyltransferase" evidence="4">
    <location>
        <begin position="14"/>
        <end position="179"/>
    </location>
</feature>
<dbReference type="InterPro" id="IPR051531">
    <property type="entry name" value="N-acetyltransferase"/>
</dbReference>
<reference evidence="5 6" key="1">
    <citation type="submission" date="2019-02" db="EMBL/GenBank/DDBJ databases">
        <title>Prokaryotic population dynamics and viral predation in marine succession experiment using metagenomics: the confinement effect.</title>
        <authorList>
            <person name="Haro-Moreno J.M."/>
            <person name="Rodriguez-Valera F."/>
            <person name="Lopez-Perez M."/>
        </authorList>
    </citation>
    <scope>NUCLEOTIDE SEQUENCE [LARGE SCALE GENOMIC DNA]</scope>
    <source>
        <strain evidence="5">MED-G157</strain>
    </source>
</reference>
<dbReference type="GO" id="GO:0008999">
    <property type="term" value="F:protein-N-terminal-alanine acetyltransferase activity"/>
    <property type="evidence" value="ECO:0007669"/>
    <property type="project" value="TreeGrafter"/>
</dbReference>
<comment type="similarity">
    <text evidence="3">Belongs to the acetyltransferase family. RimJ subfamily.</text>
</comment>
<gene>
    <name evidence="5" type="ORF">EVA68_07430</name>
</gene>
<dbReference type="PROSITE" id="PS51186">
    <property type="entry name" value="GNAT"/>
    <property type="match status" value="1"/>
</dbReference>
<dbReference type="GO" id="GO:0005737">
    <property type="term" value="C:cytoplasm"/>
    <property type="evidence" value="ECO:0007669"/>
    <property type="project" value="TreeGrafter"/>
</dbReference>
<protein>
    <submittedName>
        <fullName evidence="5">GNAT family N-acetyltransferase</fullName>
    </submittedName>
</protein>
<accession>A0A520RYF2</accession>
<evidence type="ECO:0000259" key="4">
    <source>
        <dbReference type="PROSITE" id="PS51186"/>
    </source>
</evidence>
<organism evidence="5 6">
    <name type="scientific">OM182 bacterium</name>
    <dbReference type="NCBI Taxonomy" id="2510334"/>
    <lineage>
        <taxon>Bacteria</taxon>
        <taxon>Pseudomonadati</taxon>
        <taxon>Pseudomonadota</taxon>
        <taxon>Gammaproteobacteria</taxon>
        <taxon>OMG group</taxon>
        <taxon>OM182 clade</taxon>
    </lineage>
</organism>
<evidence type="ECO:0000256" key="1">
    <source>
        <dbReference type="ARBA" id="ARBA00022679"/>
    </source>
</evidence>